<protein>
    <submittedName>
        <fullName evidence="2">Uncharacterized protein</fullName>
    </submittedName>
</protein>
<dbReference type="AlphaFoldDB" id="A0A226DQL9"/>
<sequence>MVKYGNRIGVEKRTYFENVYADKYQDQGYPSLVYFATLKQGFSFMTCYSRKELSFHVLLTPFEVEVWIVFAASLTVVMAVLIMILVHKLKWRCIDAVLFAQLVVVSTVFEKPTDVSSELGRLSQFRILLGIWMLFLQILTNGYLGLSITSISAPLESTSVTRYDQLAKPGCDWGNTKCYIDRLRGLDRYLDILYNHVEVLWQRSQKDDAHWAAVYANYGDTFTYDRNRTLEAVRNQSIRKFDAKEDFVLLPYPVEENMTIKMVTDNNFYQVVNYHLNVMGSNILEKFEKSGNAIANNFMASLRLLDLIDPWHIPHPLLGNLSDMKYIENECIEDIEHALVQCGRTVLILDNVEIDWEMDYFKTNYPWIKFCKSEDKILSLESGWSFRIEGNSITPEIFGRLYVAGIVQLLEAWPYRVSEKRRNITNMGKRLWKVGQ</sequence>
<accession>A0A226DQL9</accession>
<name>A0A226DQL9_FOLCA</name>
<reference evidence="2 3" key="1">
    <citation type="submission" date="2015-12" db="EMBL/GenBank/DDBJ databases">
        <title>The genome of Folsomia candida.</title>
        <authorList>
            <person name="Faddeeva A."/>
            <person name="Derks M.F."/>
            <person name="Anvar Y."/>
            <person name="Smit S."/>
            <person name="Van Straalen N."/>
            <person name="Roelofs D."/>
        </authorList>
    </citation>
    <scope>NUCLEOTIDE SEQUENCE [LARGE SCALE GENOMIC DNA]</scope>
    <source>
        <strain evidence="2 3">VU population</strain>
        <tissue evidence="2">Whole body</tissue>
    </source>
</reference>
<keyword evidence="1" id="KW-0472">Membrane</keyword>
<evidence type="ECO:0000313" key="3">
    <source>
        <dbReference type="Proteomes" id="UP000198287"/>
    </source>
</evidence>
<organism evidence="2 3">
    <name type="scientific">Folsomia candida</name>
    <name type="common">Springtail</name>
    <dbReference type="NCBI Taxonomy" id="158441"/>
    <lineage>
        <taxon>Eukaryota</taxon>
        <taxon>Metazoa</taxon>
        <taxon>Ecdysozoa</taxon>
        <taxon>Arthropoda</taxon>
        <taxon>Hexapoda</taxon>
        <taxon>Collembola</taxon>
        <taxon>Entomobryomorpha</taxon>
        <taxon>Isotomoidea</taxon>
        <taxon>Isotomidae</taxon>
        <taxon>Proisotominae</taxon>
        <taxon>Folsomia</taxon>
    </lineage>
</organism>
<feature type="transmembrane region" description="Helical" evidence="1">
    <location>
        <begin position="66"/>
        <end position="86"/>
    </location>
</feature>
<dbReference type="EMBL" id="LNIX01000012">
    <property type="protein sequence ID" value="OXA47815.1"/>
    <property type="molecule type" value="Genomic_DNA"/>
</dbReference>
<keyword evidence="3" id="KW-1185">Reference proteome</keyword>
<proteinExistence type="predicted"/>
<keyword evidence="1" id="KW-0812">Transmembrane</keyword>
<keyword evidence="1" id="KW-1133">Transmembrane helix</keyword>
<evidence type="ECO:0000313" key="2">
    <source>
        <dbReference type="EMBL" id="OXA47815.1"/>
    </source>
</evidence>
<feature type="transmembrane region" description="Helical" evidence="1">
    <location>
        <begin position="129"/>
        <end position="146"/>
    </location>
</feature>
<comment type="caution">
    <text evidence="2">The sequence shown here is derived from an EMBL/GenBank/DDBJ whole genome shotgun (WGS) entry which is preliminary data.</text>
</comment>
<gene>
    <name evidence="2" type="ORF">Fcan01_17128</name>
</gene>
<dbReference type="Proteomes" id="UP000198287">
    <property type="component" value="Unassembled WGS sequence"/>
</dbReference>
<evidence type="ECO:0000256" key="1">
    <source>
        <dbReference type="SAM" id="Phobius"/>
    </source>
</evidence>